<evidence type="ECO:0000256" key="15">
    <source>
        <dbReference type="ARBA" id="ARBA00023170"/>
    </source>
</evidence>
<evidence type="ECO:0000256" key="12">
    <source>
        <dbReference type="ARBA" id="ARBA00022840"/>
    </source>
</evidence>
<dbReference type="InterPro" id="IPR001220">
    <property type="entry name" value="Legume_lectin_dom"/>
</dbReference>
<comment type="similarity">
    <text evidence="3">In the C-terminal section; belongs to the protein kinase superfamily. Ser/Thr protein kinase family.</text>
</comment>
<sequence length="623" mass="69168">MRVAASDNNNGYGFTFNGNFKLGVGETDVTPDSLVNVCNTTAFYSSPLGFKNPSTGKALSFSTTFVFSILPEKNPYNYQSHGISFLIAPSNNIPGSSTPPAHIIAVELYMFNSVGVDVVNINRSTPAGYFENENGEFKKLTIASGEPIQAWVDYDSVRKKLNVSLAPINTNQPNLPLLSIDIDISSIVSDQMYVGFYSTSQSSNILGWSFQLSGKAQLDLSNLDYFSKGKHTKKKKIIVISTVSAVAVVSVLLIFLVIFLWVKRKAKFSEILEDWEVQYRAHRFSYKDLFKATKGFRENELLGRGGFGQVYGGVLPNSNTQVAVKRISQKSKQGMREFIAEIATIGSLRHPNLVRLLGYCRRKGELFLVYDFMPNASLDKFLFCKSEKDTLNWSQRFKIIGDVASGLTYLHEEWVAVVVHRDIKASNVLLDGKLNGKLGDFGLARCYKHHGNGPQTTNIAGTLGYIAPELARYGKPTTGTDVFAFGAFCLEVACGRKPVERRAEPGEVILVDWVLECSKKGEILKAADPKLKNKFEAGEMELVLKLGLLCSHPVAEFRPKMSQVLKYLKGYDSLPEDSDTLWTQEHWVEINDSNMSLSHHLTSQLQDSVASLTITELFTSKGR</sequence>
<keyword evidence="10 19" id="KW-0547">Nucleotide-binding</keyword>
<protein>
    <recommendedName>
        <fullName evidence="4">non-specific serine/threonine protein kinase</fullName>
        <ecNumber evidence="4">2.7.11.1</ecNumber>
    </recommendedName>
</protein>
<comment type="subcellular location">
    <subcellularLocation>
        <location evidence="1">Membrane</location>
        <topology evidence="1">Single-pass type I membrane protein</topology>
    </subcellularLocation>
</comment>
<evidence type="ECO:0000256" key="16">
    <source>
        <dbReference type="ARBA" id="ARBA00023180"/>
    </source>
</evidence>
<evidence type="ECO:0000259" key="21">
    <source>
        <dbReference type="PROSITE" id="PS50011"/>
    </source>
</evidence>
<evidence type="ECO:0000256" key="5">
    <source>
        <dbReference type="ARBA" id="ARBA00022527"/>
    </source>
</evidence>
<proteinExistence type="inferred from homology"/>
<dbReference type="Gene3D" id="3.30.200.20">
    <property type="entry name" value="Phosphorylase Kinase, domain 1"/>
    <property type="match status" value="1"/>
</dbReference>
<comment type="caution">
    <text evidence="22">The sequence shown here is derived from an EMBL/GenBank/DDBJ whole genome shotgun (WGS) entry which is preliminary data.</text>
</comment>
<keyword evidence="14 20" id="KW-0472">Membrane</keyword>
<evidence type="ECO:0000256" key="13">
    <source>
        <dbReference type="ARBA" id="ARBA00022989"/>
    </source>
</evidence>
<dbReference type="InterPro" id="IPR013320">
    <property type="entry name" value="ConA-like_dom_sf"/>
</dbReference>
<evidence type="ECO:0000256" key="1">
    <source>
        <dbReference type="ARBA" id="ARBA00004479"/>
    </source>
</evidence>
<evidence type="ECO:0000256" key="20">
    <source>
        <dbReference type="SAM" id="Phobius"/>
    </source>
</evidence>
<keyword evidence="8" id="KW-0732">Signal</keyword>
<comment type="catalytic activity">
    <reaction evidence="17">
        <text>L-threonyl-[protein] + ATP = O-phospho-L-threonyl-[protein] + ADP + H(+)</text>
        <dbReference type="Rhea" id="RHEA:46608"/>
        <dbReference type="Rhea" id="RHEA-COMP:11060"/>
        <dbReference type="Rhea" id="RHEA-COMP:11605"/>
        <dbReference type="ChEBI" id="CHEBI:15378"/>
        <dbReference type="ChEBI" id="CHEBI:30013"/>
        <dbReference type="ChEBI" id="CHEBI:30616"/>
        <dbReference type="ChEBI" id="CHEBI:61977"/>
        <dbReference type="ChEBI" id="CHEBI:456216"/>
        <dbReference type="EC" id="2.7.11.1"/>
    </reaction>
</comment>
<dbReference type="Pfam" id="PF00139">
    <property type="entry name" value="Lectin_legB"/>
    <property type="match status" value="1"/>
</dbReference>
<keyword evidence="11" id="KW-0418">Kinase</keyword>
<dbReference type="InterPro" id="IPR011009">
    <property type="entry name" value="Kinase-like_dom_sf"/>
</dbReference>
<evidence type="ECO:0000256" key="17">
    <source>
        <dbReference type="ARBA" id="ARBA00047899"/>
    </source>
</evidence>
<evidence type="ECO:0000256" key="6">
    <source>
        <dbReference type="ARBA" id="ARBA00022679"/>
    </source>
</evidence>
<evidence type="ECO:0000256" key="9">
    <source>
        <dbReference type="ARBA" id="ARBA00022734"/>
    </source>
</evidence>
<reference evidence="22 23" key="1">
    <citation type="journal article" date="2018" name="Proc. Natl. Acad. Sci. U.S.A.">
        <title>Draft genome sequence of Camellia sinensis var. sinensis provides insights into the evolution of the tea genome and tea quality.</title>
        <authorList>
            <person name="Wei C."/>
            <person name="Yang H."/>
            <person name="Wang S."/>
            <person name="Zhao J."/>
            <person name="Liu C."/>
            <person name="Gao L."/>
            <person name="Xia E."/>
            <person name="Lu Y."/>
            <person name="Tai Y."/>
            <person name="She G."/>
            <person name="Sun J."/>
            <person name="Cao H."/>
            <person name="Tong W."/>
            <person name="Gao Q."/>
            <person name="Li Y."/>
            <person name="Deng W."/>
            <person name="Jiang X."/>
            <person name="Wang W."/>
            <person name="Chen Q."/>
            <person name="Zhang S."/>
            <person name="Li H."/>
            <person name="Wu J."/>
            <person name="Wang P."/>
            <person name="Li P."/>
            <person name="Shi C."/>
            <person name="Zheng F."/>
            <person name="Jian J."/>
            <person name="Huang B."/>
            <person name="Shan D."/>
            <person name="Shi M."/>
            <person name="Fang C."/>
            <person name="Yue Y."/>
            <person name="Li F."/>
            <person name="Li D."/>
            <person name="Wei S."/>
            <person name="Han B."/>
            <person name="Jiang C."/>
            <person name="Yin Y."/>
            <person name="Xia T."/>
            <person name="Zhang Z."/>
            <person name="Bennetzen J.L."/>
            <person name="Zhao S."/>
            <person name="Wan X."/>
        </authorList>
    </citation>
    <scope>NUCLEOTIDE SEQUENCE [LARGE SCALE GENOMIC DNA]</scope>
    <source>
        <strain evidence="23">cv. Shuchazao</strain>
        <tissue evidence="22">Leaf</tissue>
    </source>
</reference>
<evidence type="ECO:0000256" key="8">
    <source>
        <dbReference type="ARBA" id="ARBA00022729"/>
    </source>
</evidence>
<dbReference type="STRING" id="542762.A0A4S4D2W3"/>
<evidence type="ECO:0000256" key="10">
    <source>
        <dbReference type="ARBA" id="ARBA00022741"/>
    </source>
</evidence>
<keyword evidence="6" id="KW-0808">Transferase</keyword>
<accession>A0A4S4D2W3</accession>
<evidence type="ECO:0000256" key="14">
    <source>
        <dbReference type="ARBA" id="ARBA00023136"/>
    </source>
</evidence>
<dbReference type="GO" id="GO:0030246">
    <property type="term" value="F:carbohydrate binding"/>
    <property type="evidence" value="ECO:0007669"/>
    <property type="project" value="UniProtKB-KW"/>
</dbReference>
<dbReference type="GO" id="GO:0005524">
    <property type="term" value="F:ATP binding"/>
    <property type="evidence" value="ECO:0007669"/>
    <property type="project" value="UniProtKB-UniRule"/>
</dbReference>
<keyword evidence="5" id="KW-0723">Serine/threonine-protein kinase</keyword>
<dbReference type="GO" id="GO:0004674">
    <property type="term" value="F:protein serine/threonine kinase activity"/>
    <property type="evidence" value="ECO:0007669"/>
    <property type="project" value="UniProtKB-KW"/>
</dbReference>
<keyword evidence="9" id="KW-0430">Lectin</keyword>
<dbReference type="Gene3D" id="2.60.120.200">
    <property type="match status" value="1"/>
</dbReference>
<dbReference type="EMBL" id="SDRB02012820">
    <property type="protein sequence ID" value="THF96612.1"/>
    <property type="molecule type" value="Genomic_DNA"/>
</dbReference>
<feature type="transmembrane region" description="Helical" evidence="20">
    <location>
        <begin position="237"/>
        <end position="262"/>
    </location>
</feature>
<keyword evidence="15" id="KW-0675">Receptor</keyword>
<dbReference type="InterPro" id="IPR008271">
    <property type="entry name" value="Ser/Thr_kinase_AS"/>
</dbReference>
<evidence type="ECO:0000256" key="2">
    <source>
        <dbReference type="ARBA" id="ARBA00008536"/>
    </source>
</evidence>
<dbReference type="InterPro" id="IPR000719">
    <property type="entry name" value="Prot_kinase_dom"/>
</dbReference>
<keyword evidence="23" id="KW-1185">Reference proteome</keyword>
<evidence type="ECO:0000256" key="11">
    <source>
        <dbReference type="ARBA" id="ARBA00022777"/>
    </source>
</evidence>
<dbReference type="CDD" id="cd06899">
    <property type="entry name" value="lectin_legume_LecRK_Arcelin_ConA"/>
    <property type="match status" value="1"/>
</dbReference>
<dbReference type="Proteomes" id="UP000306102">
    <property type="component" value="Unassembled WGS sequence"/>
</dbReference>
<dbReference type="EC" id="2.7.11.1" evidence="4"/>
<dbReference type="PROSITE" id="PS50011">
    <property type="entry name" value="PROTEIN_KINASE_DOM"/>
    <property type="match status" value="1"/>
</dbReference>
<dbReference type="CDD" id="cd14066">
    <property type="entry name" value="STKc_IRAK"/>
    <property type="match status" value="1"/>
</dbReference>
<evidence type="ECO:0000256" key="7">
    <source>
        <dbReference type="ARBA" id="ARBA00022692"/>
    </source>
</evidence>
<keyword evidence="13 20" id="KW-1133">Transmembrane helix</keyword>
<evidence type="ECO:0000256" key="19">
    <source>
        <dbReference type="PROSITE-ProRule" id="PRU10141"/>
    </source>
</evidence>
<feature type="domain" description="Protein kinase" evidence="21">
    <location>
        <begin position="296"/>
        <end position="574"/>
    </location>
</feature>
<dbReference type="SMART" id="SM00220">
    <property type="entry name" value="S_TKc"/>
    <property type="match status" value="1"/>
</dbReference>
<dbReference type="Gene3D" id="1.10.510.10">
    <property type="entry name" value="Transferase(Phosphotransferase) domain 1"/>
    <property type="match status" value="1"/>
</dbReference>
<dbReference type="InterPro" id="IPR001245">
    <property type="entry name" value="Ser-Thr/Tyr_kinase_cat_dom"/>
</dbReference>
<keyword evidence="16" id="KW-0325">Glycoprotein</keyword>
<feature type="binding site" evidence="19">
    <location>
        <position position="325"/>
    </location>
    <ligand>
        <name>ATP</name>
        <dbReference type="ChEBI" id="CHEBI:30616"/>
    </ligand>
</feature>
<dbReference type="SUPFAM" id="SSF49899">
    <property type="entry name" value="Concanavalin A-like lectins/glucanases"/>
    <property type="match status" value="2"/>
</dbReference>
<dbReference type="InterPro" id="IPR050528">
    <property type="entry name" value="L-type_Lectin-RKs"/>
</dbReference>
<dbReference type="Pfam" id="PF07714">
    <property type="entry name" value="PK_Tyr_Ser-Thr"/>
    <property type="match status" value="1"/>
</dbReference>
<evidence type="ECO:0000256" key="18">
    <source>
        <dbReference type="ARBA" id="ARBA00048679"/>
    </source>
</evidence>
<dbReference type="PANTHER" id="PTHR27007">
    <property type="match status" value="1"/>
</dbReference>
<dbReference type="SUPFAM" id="SSF56112">
    <property type="entry name" value="Protein kinase-like (PK-like)"/>
    <property type="match status" value="1"/>
</dbReference>
<dbReference type="PROSITE" id="PS00108">
    <property type="entry name" value="PROTEIN_KINASE_ST"/>
    <property type="match status" value="1"/>
</dbReference>
<evidence type="ECO:0000313" key="23">
    <source>
        <dbReference type="Proteomes" id="UP000306102"/>
    </source>
</evidence>
<keyword evidence="7 20" id="KW-0812">Transmembrane</keyword>
<gene>
    <name evidence="22" type="ORF">TEA_004265</name>
</gene>
<evidence type="ECO:0000313" key="22">
    <source>
        <dbReference type="EMBL" id="THF96612.1"/>
    </source>
</evidence>
<dbReference type="AlphaFoldDB" id="A0A4S4D2W3"/>
<keyword evidence="12 19" id="KW-0067">ATP-binding</keyword>
<evidence type="ECO:0000256" key="4">
    <source>
        <dbReference type="ARBA" id="ARBA00012513"/>
    </source>
</evidence>
<dbReference type="FunFam" id="1.10.510.10:FF:000108">
    <property type="entry name" value="L-type lectin-domain containing receptor kinase S.4"/>
    <property type="match status" value="1"/>
</dbReference>
<dbReference type="PROSITE" id="PS00107">
    <property type="entry name" value="PROTEIN_KINASE_ATP"/>
    <property type="match status" value="1"/>
</dbReference>
<comment type="catalytic activity">
    <reaction evidence="18">
        <text>L-seryl-[protein] + ATP = O-phospho-L-seryl-[protein] + ADP + H(+)</text>
        <dbReference type="Rhea" id="RHEA:17989"/>
        <dbReference type="Rhea" id="RHEA-COMP:9863"/>
        <dbReference type="Rhea" id="RHEA-COMP:11604"/>
        <dbReference type="ChEBI" id="CHEBI:15378"/>
        <dbReference type="ChEBI" id="CHEBI:29999"/>
        <dbReference type="ChEBI" id="CHEBI:30616"/>
        <dbReference type="ChEBI" id="CHEBI:83421"/>
        <dbReference type="ChEBI" id="CHEBI:456216"/>
        <dbReference type="EC" id="2.7.11.1"/>
    </reaction>
</comment>
<dbReference type="GO" id="GO:0016020">
    <property type="term" value="C:membrane"/>
    <property type="evidence" value="ECO:0007669"/>
    <property type="project" value="UniProtKB-SubCell"/>
</dbReference>
<name>A0A4S4D2W3_CAMSN</name>
<dbReference type="FunFam" id="3.30.200.20:FF:000112">
    <property type="entry name" value="Lectin-domain containing receptor kinase A4.3"/>
    <property type="match status" value="1"/>
</dbReference>
<evidence type="ECO:0000256" key="3">
    <source>
        <dbReference type="ARBA" id="ARBA00010217"/>
    </source>
</evidence>
<organism evidence="22 23">
    <name type="scientific">Camellia sinensis var. sinensis</name>
    <name type="common">China tea</name>
    <dbReference type="NCBI Taxonomy" id="542762"/>
    <lineage>
        <taxon>Eukaryota</taxon>
        <taxon>Viridiplantae</taxon>
        <taxon>Streptophyta</taxon>
        <taxon>Embryophyta</taxon>
        <taxon>Tracheophyta</taxon>
        <taxon>Spermatophyta</taxon>
        <taxon>Magnoliopsida</taxon>
        <taxon>eudicotyledons</taxon>
        <taxon>Gunneridae</taxon>
        <taxon>Pentapetalae</taxon>
        <taxon>asterids</taxon>
        <taxon>Ericales</taxon>
        <taxon>Theaceae</taxon>
        <taxon>Camellia</taxon>
    </lineage>
</organism>
<dbReference type="InterPro" id="IPR017441">
    <property type="entry name" value="Protein_kinase_ATP_BS"/>
</dbReference>
<comment type="similarity">
    <text evidence="2">In the N-terminal section; belongs to the leguminous lectin family.</text>
</comment>